<evidence type="ECO:0000256" key="3">
    <source>
        <dbReference type="SAM" id="MobiDB-lite"/>
    </source>
</evidence>
<dbReference type="OrthoDB" id="9806939at2"/>
<dbReference type="Gene3D" id="6.10.140.730">
    <property type="match status" value="1"/>
</dbReference>
<evidence type="ECO:0000256" key="2">
    <source>
        <dbReference type="ARBA" id="ARBA00022448"/>
    </source>
</evidence>
<evidence type="ECO:0000259" key="9">
    <source>
        <dbReference type="Pfam" id="PF25954"/>
    </source>
</evidence>
<dbReference type="SUPFAM" id="SSF111369">
    <property type="entry name" value="HlyD-like secretion proteins"/>
    <property type="match status" value="1"/>
</dbReference>
<feature type="domain" description="CusB-like barrel-sandwich hybrid" evidence="8">
    <location>
        <begin position="129"/>
        <end position="240"/>
    </location>
</feature>
<dbReference type="Pfam" id="PF19335">
    <property type="entry name" value="HMBD"/>
    <property type="match status" value="1"/>
</dbReference>
<evidence type="ECO:0000259" key="10">
    <source>
        <dbReference type="Pfam" id="PF25975"/>
    </source>
</evidence>
<keyword evidence="4" id="KW-1133">Transmembrane helix</keyword>
<dbReference type="KEGG" id="phal:H9I45_05195"/>
<accession>A0A7L8AIL0</accession>
<dbReference type="GO" id="GO:0015679">
    <property type="term" value="P:plasma membrane copper ion transport"/>
    <property type="evidence" value="ECO:0007669"/>
    <property type="project" value="TreeGrafter"/>
</dbReference>
<dbReference type="Gene3D" id="2.40.420.20">
    <property type="match status" value="1"/>
</dbReference>
<dbReference type="EMBL" id="CP061813">
    <property type="protein sequence ID" value="QOD61841.1"/>
    <property type="molecule type" value="Genomic_DNA"/>
</dbReference>
<dbReference type="GO" id="GO:0016020">
    <property type="term" value="C:membrane"/>
    <property type="evidence" value="ECO:0007669"/>
    <property type="project" value="InterPro"/>
</dbReference>
<evidence type="ECO:0000256" key="4">
    <source>
        <dbReference type="SAM" id="Phobius"/>
    </source>
</evidence>
<dbReference type="GO" id="GO:0046914">
    <property type="term" value="F:transition metal ion binding"/>
    <property type="evidence" value="ECO:0007669"/>
    <property type="project" value="TreeGrafter"/>
</dbReference>
<comment type="similarity">
    <text evidence="1">Belongs to the membrane fusion protein (MFP) (TC 8.A.1) family.</text>
</comment>
<feature type="domain" description="DUF3347" evidence="5">
    <location>
        <begin position="452"/>
        <end position="544"/>
    </location>
</feature>
<evidence type="ECO:0000256" key="1">
    <source>
        <dbReference type="ARBA" id="ARBA00009477"/>
    </source>
</evidence>
<keyword evidence="12" id="KW-1185">Reference proteome</keyword>
<evidence type="ECO:0000259" key="5">
    <source>
        <dbReference type="Pfam" id="PF11827"/>
    </source>
</evidence>
<keyword evidence="4" id="KW-0812">Transmembrane</keyword>
<dbReference type="Pfam" id="PF25869">
    <property type="entry name" value="3HB_CusB"/>
    <property type="match status" value="1"/>
</dbReference>
<dbReference type="InterPro" id="IPR045800">
    <property type="entry name" value="HMBD"/>
</dbReference>
<dbReference type="Pfam" id="PF25919">
    <property type="entry name" value="BSH_CusB"/>
    <property type="match status" value="1"/>
</dbReference>
<dbReference type="GO" id="GO:0030288">
    <property type="term" value="C:outer membrane-bounded periplasmic space"/>
    <property type="evidence" value="ECO:0007669"/>
    <property type="project" value="TreeGrafter"/>
</dbReference>
<name>A0A7L8AIL0_9FLAO</name>
<gene>
    <name evidence="11" type="ORF">H9I45_05195</name>
</gene>
<dbReference type="InterPro" id="IPR021782">
    <property type="entry name" value="DUF3347"/>
</dbReference>
<feature type="compositionally biased region" description="Basic and acidic residues" evidence="3">
    <location>
        <begin position="414"/>
        <end position="432"/>
    </location>
</feature>
<dbReference type="GO" id="GO:0022857">
    <property type="term" value="F:transmembrane transporter activity"/>
    <property type="evidence" value="ECO:0007669"/>
    <property type="project" value="InterPro"/>
</dbReference>
<dbReference type="RefSeq" id="WP_088352999.1">
    <property type="nucleotide sequence ID" value="NZ_CP061813.1"/>
</dbReference>
<dbReference type="InterPro" id="IPR006143">
    <property type="entry name" value="RND_pump_MFP"/>
</dbReference>
<feature type="domain" description="Heavy metal binding" evidence="6">
    <location>
        <begin position="43"/>
        <end position="70"/>
    </location>
</feature>
<dbReference type="Pfam" id="PF25954">
    <property type="entry name" value="Beta-barrel_RND_2"/>
    <property type="match status" value="1"/>
</dbReference>
<evidence type="ECO:0000259" key="6">
    <source>
        <dbReference type="Pfam" id="PF19335"/>
    </source>
</evidence>
<protein>
    <submittedName>
        <fullName evidence="11">Efflux RND transporter periplasmic adaptor subunit</fullName>
    </submittedName>
</protein>
<dbReference type="InterPro" id="IPR058649">
    <property type="entry name" value="CzcB_C"/>
</dbReference>
<reference evidence="11 12" key="1">
    <citation type="journal article" date="2016" name="Int. J. Syst. Evol. Microbiol.">
        <title>Polaribacter haliotis sp. nov., isolated from the gut of abalone Haliotis discus hannai.</title>
        <authorList>
            <person name="Kim Y.O."/>
            <person name="Park I.S."/>
            <person name="Park S."/>
            <person name="Nam B.H."/>
            <person name="Park J.M."/>
            <person name="Kim D.G."/>
            <person name="Yoon J.H."/>
        </authorList>
    </citation>
    <scope>NUCLEOTIDE SEQUENCE [LARGE SCALE GENOMIC DNA]</scope>
    <source>
        <strain evidence="11 12">KCTC 52418</strain>
    </source>
</reference>
<dbReference type="InterPro" id="IPR051909">
    <property type="entry name" value="MFP_Cation_Efflux"/>
</dbReference>
<dbReference type="Proteomes" id="UP000516764">
    <property type="component" value="Chromosome"/>
</dbReference>
<dbReference type="Gene3D" id="2.40.30.170">
    <property type="match status" value="1"/>
</dbReference>
<evidence type="ECO:0000259" key="7">
    <source>
        <dbReference type="Pfam" id="PF25869"/>
    </source>
</evidence>
<dbReference type="InterPro" id="IPR058790">
    <property type="entry name" value="BSH_CusB"/>
</dbReference>
<proteinExistence type="inferred from homology"/>
<dbReference type="InterPro" id="IPR058791">
    <property type="entry name" value="3HB_CusB"/>
</dbReference>
<feature type="region of interest" description="Disordered" evidence="3">
    <location>
        <begin position="412"/>
        <end position="432"/>
    </location>
</feature>
<dbReference type="InterPro" id="IPR058792">
    <property type="entry name" value="Beta-barrel_RND_2"/>
</dbReference>
<dbReference type="GO" id="GO:0060003">
    <property type="term" value="P:copper ion export"/>
    <property type="evidence" value="ECO:0007669"/>
    <property type="project" value="TreeGrafter"/>
</dbReference>
<keyword evidence="2" id="KW-0813">Transport</keyword>
<feature type="domain" description="CzcB-like C-terminal circularly permuted SH3-like" evidence="10">
    <location>
        <begin position="330"/>
        <end position="392"/>
    </location>
</feature>
<dbReference type="Pfam" id="PF11827">
    <property type="entry name" value="DUF3347"/>
    <property type="match status" value="1"/>
</dbReference>
<dbReference type="PANTHER" id="PTHR30097">
    <property type="entry name" value="CATION EFFLUX SYSTEM PROTEIN CUSB"/>
    <property type="match status" value="1"/>
</dbReference>
<feature type="domain" description="CusB-like beta-barrel" evidence="9">
    <location>
        <begin position="245"/>
        <end position="321"/>
    </location>
</feature>
<feature type="transmembrane region" description="Helical" evidence="4">
    <location>
        <begin position="5"/>
        <end position="22"/>
    </location>
</feature>
<evidence type="ECO:0000259" key="8">
    <source>
        <dbReference type="Pfam" id="PF25919"/>
    </source>
</evidence>
<dbReference type="Pfam" id="PF25975">
    <property type="entry name" value="CzcB_C"/>
    <property type="match status" value="1"/>
</dbReference>
<organism evidence="11 12">
    <name type="scientific">Polaribacter haliotis</name>
    <dbReference type="NCBI Taxonomy" id="1888915"/>
    <lineage>
        <taxon>Bacteria</taxon>
        <taxon>Pseudomonadati</taxon>
        <taxon>Bacteroidota</taxon>
        <taxon>Flavobacteriia</taxon>
        <taxon>Flavobacteriales</taxon>
        <taxon>Flavobacteriaceae</taxon>
    </lineage>
</organism>
<dbReference type="PANTHER" id="PTHR30097:SF15">
    <property type="entry name" value="CATION EFFLUX SYSTEM PROTEIN CUSB"/>
    <property type="match status" value="1"/>
</dbReference>
<feature type="domain" description="CusB-like three alpha-helical bundle" evidence="7">
    <location>
        <begin position="158"/>
        <end position="206"/>
    </location>
</feature>
<keyword evidence="4" id="KW-0472">Membrane</keyword>
<sequence>MKKYAIYIGILAIGLVLGWILFGNSSTQEPQHNHNETTNTNQKWTCSMHPQIMKSEPGDCPICGMDLIPAASNSDGLLADQFMLSNNAMALANIQTSIVDKGNQQDNFIKLSGKIVENEESNAVQVSYFSGRIEKLNVSFTGEKINKGQLLATIYSPELYAAQQELITAANLKESQPTLYKAVKSKLKLWKLNDMQITQIEASGKVIENFPVYATVSGTVSAKLVEQGDYIKQGQPLLKISKLSTVWGNFDVYENQINNFKKGQEVMVSTNAYANEEFKGKVDFIDPILNTKTRIVTLRVVLNNKHNKFKPGMFVEAKIKNRTGNKNNTVSIPSSAVLWTGKRSVVYIKQNTTKPVFEMREITLGKKLGDSYEVLEGLSNGDEIVTNGVFTIDAAAQLQGKKSMMNKVGGKVMTGHEGHLGMETTKTNKKDHSKMNERIKVSKIFQNQLENVFNSYIKLKDELVNEDANNAIIASTEILENISKVDMKQLTDKNAHNHWMSLEKEIKTSANSISKNSDIKIQREHFKHLSSHLISAIKLFGVNKKVFVEFCPMANNNKGAYWLSKQQKITNPYYGQAMLSCGEVKQILE</sequence>
<dbReference type="FunFam" id="2.40.30.170:FF:000010">
    <property type="entry name" value="Efflux RND transporter periplasmic adaptor subunit"/>
    <property type="match status" value="1"/>
</dbReference>
<dbReference type="NCBIfam" id="TIGR01730">
    <property type="entry name" value="RND_mfp"/>
    <property type="match status" value="1"/>
</dbReference>
<evidence type="ECO:0000313" key="12">
    <source>
        <dbReference type="Proteomes" id="UP000516764"/>
    </source>
</evidence>
<dbReference type="AlphaFoldDB" id="A0A7L8AIL0"/>
<evidence type="ECO:0000313" key="11">
    <source>
        <dbReference type="EMBL" id="QOD61841.1"/>
    </source>
</evidence>